<organism evidence="2 3">
    <name type="scientific">Dipteronia sinensis</name>
    <dbReference type="NCBI Taxonomy" id="43782"/>
    <lineage>
        <taxon>Eukaryota</taxon>
        <taxon>Viridiplantae</taxon>
        <taxon>Streptophyta</taxon>
        <taxon>Embryophyta</taxon>
        <taxon>Tracheophyta</taxon>
        <taxon>Spermatophyta</taxon>
        <taxon>Magnoliopsida</taxon>
        <taxon>eudicotyledons</taxon>
        <taxon>Gunneridae</taxon>
        <taxon>Pentapetalae</taxon>
        <taxon>rosids</taxon>
        <taxon>malvids</taxon>
        <taxon>Sapindales</taxon>
        <taxon>Sapindaceae</taxon>
        <taxon>Hippocastanoideae</taxon>
        <taxon>Acereae</taxon>
        <taxon>Dipteronia</taxon>
    </lineage>
</organism>
<evidence type="ECO:0000313" key="2">
    <source>
        <dbReference type="EMBL" id="KAK3230294.1"/>
    </source>
</evidence>
<evidence type="ECO:0000256" key="1">
    <source>
        <dbReference type="SAM" id="Phobius"/>
    </source>
</evidence>
<keyword evidence="1" id="KW-1133">Transmembrane helix</keyword>
<dbReference type="Proteomes" id="UP001281410">
    <property type="component" value="Unassembled WGS sequence"/>
</dbReference>
<dbReference type="AlphaFoldDB" id="A0AAE0B6Q2"/>
<reference evidence="2" key="1">
    <citation type="journal article" date="2023" name="Plant J.">
        <title>Genome sequences and population genomics provide insights into the demographic history, inbreeding, and mutation load of two 'living fossil' tree species of Dipteronia.</title>
        <authorList>
            <person name="Feng Y."/>
            <person name="Comes H.P."/>
            <person name="Chen J."/>
            <person name="Zhu S."/>
            <person name="Lu R."/>
            <person name="Zhang X."/>
            <person name="Li P."/>
            <person name="Qiu J."/>
            <person name="Olsen K.M."/>
            <person name="Qiu Y."/>
        </authorList>
    </citation>
    <scope>NUCLEOTIDE SEQUENCE</scope>
    <source>
        <strain evidence="2">NBL</strain>
    </source>
</reference>
<comment type="caution">
    <text evidence="2">The sequence shown here is derived from an EMBL/GenBank/DDBJ whole genome shotgun (WGS) entry which is preliminary data.</text>
</comment>
<proteinExistence type="predicted"/>
<gene>
    <name evidence="2" type="ORF">Dsin_002175</name>
</gene>
<evidence type="ECO:0000313" key="3">
    <source>
        <dbReference type="Proteomes" id="UP001281410"/>
    </source>
</evidence>
<sequence>MQSNLGIASISLISKNVHDLDLLLRSGFLDQSNAIVLSQTGPGSEKQDLVFFVKVLFTRLQIKTWVISSKSVSLHLHNYLILFFFDFSLIIIIIMF</sequence>
<protein>
    <submittedName>
        <fullName evidence="2">Uncharacterized protein</fullName>
    </submittedName>
</protein>
<keyword evidence="1" id="KW-0812">Transmembrane</keyword>
<keyword evidence="3" id="KW-1185">Reference proteome</keyword>
<name>A0AAE0B6Q2_9ROSI</name>
<feature type="transmembrane region" description="Helical" evidence="1">
    <location>
        <begin position="76"/>
        <end position="95"/>
    </location>
</feature>
<accession>A0AAE0B6Q2</accession>
<keyword evidence="1" id="KW-0472">Membrane</keyword>
<dbReference type="EMBL" id="JANJYJ010000001">
    <property type="protein sequence ID" value="KAK3230294.1"/>
    <property type="molecule type" value="Genomic_DNA"/>
</dbReference>